<dbReference type="GeneTree" id="ENSGT00390000001289"/>
<keyword evidence="3" id="KW-0802">TPR repeat</keyword>
<dbReference type="Proteomes" id="UP000472277">
    <property type="component" value="Chromosome 26"/>
</dbReference>
<organism evidence="6 7">
    <name type="scientific">Salmo trutta</name>
    <name type="common">Brown trout</name>
    <dbReference type="NCBI Taxonomy" id="8032"/>
    <lineage>
        <taxon>Eukaryota</taxon>
        <taxon>Metazoa</taxon>
        <taxon>Chordata</taxon>
        <taxon>Craniata</taxon>
        <taxon>Vertebrata</taxon>
        <taxon>Euteleostomi</taxon>
        <taxon>Actinopterygii</taxon>
        <taxon>Neopterygii</taxon>
        <taxon>Teleostei</taxon>
        <taxon>Protacanthopterygii</taxon>
        <taxon>Salmoniformes</taxon>
        <taxon>Salmonidae</taxon>
        <taxon>Salmoninae</taxon>
        <taxon>Salmo</taxon>
    </lineage>
</organism>
<gene>
    <name evidence="6" type="primary">AIPL1</name>
</gene>
<dbReference type="AlphaFoldDB" id="A0A674CCV0"/>
<dbReference type="Gene3D" id="3.10.50.40">
    <property type="match status" value="1"/>
</dbReference>
<keyword evidence="7" id="KW-1185">Reference proteome</keyword>
<keyword evidence="2" id="KW-0677">Repeat</keyword>
<accession>A0A674CCV0</accession>
<evidence type="ECO:0000313" key="6">
    <source>
        <dbReference type="Ensembl" id="ENSSTUP00000081457.1"/>
    </source>
</evidence>
<dbReference type="InterPro" id="IPR046357">
    <property type="entry name" value="PPIase_dom_sf"/>
</dbReference>
<dbReference type="InterPro" id="IPR011990">
    <property type="entry name" value="TPR-like_helical_dom_sf"/>
</dbReference>
<dbReference type="InterPro" id="IPR039663">
    <property type="entry name" value="AIP/AIPL1/TTC9"/>
</dbReference>
<reference evidence="6" key="1">
    <citation type="submission" date="2025-08" db="UniProtKB">
        <authorList>
            <consortium name="Ensembl"/>
        </authorList>
    </citation>
    <scope>IDENTIFICATION</scope>
</reference>
<evidence type="ECO:0000256" key="2">
    <source>
        <dbReference type="ARBA" id="ARBA00022737"/>
    </source>
</evidence>
<comment type="subcellular location">
    <subcellularLocation>
        <location evidence="1">Nucleus</location>
    </subcellularLocation>
</comment>
<evidence type="ECO:0000313" key="7">
    <source>
        <dbReference type="Proteomes" id="UP000472277"/>
    </source>
</evidence>
<sequence length="298" mass="34731">ARCSSGKDLLHGAEKKALLWAPFVSIIVQFVYCLVLCSGFAGMHLKKCLGVCPTNIYMVKSPLALINFACPVFLTLSPQHTGLYPLDPVDWHIHWCGMANMFAYHTLGYDDLDQLQKEPQPLYFVLELLRVHWPSEYDRESWALNDEERLKAVPLLHSQGNKLYKLGRYQDATNKYKKAIVCIKNIQHKVTKYQEWLKLEKIGNMLTLNYCQCRLRMEEYEVIEHTSEIKVFYVRWRAHMEVWIEAEAQADFERVLDLDLGMKKAVKEDLGVLNMRMEEKNEEDKVKYKGHSGKIITI</sequence>
<dbReference type="GO" id="GO:0003755">
    <property type="term" value="F:peptidyl-prolyl cis-trans isomerase activity"/>
    <property type="evidence" value="ECO:0007669"/>
    <property type="project" value="InterPro"/>
</dbReference>
<dbReference type="SUPFAM" id="SSF48452">
    <property type="entry name" value="TPR-like"/>
    <property type="match status" value="1"/>
</dbReference>
<dbReference type="Gene3D" id="1.25.40.10">
    <property type="entry name" value="Tetratricopeptide repeat domain"/>
    <property type="match status" value="1"/>
</dbReference>
<reference evidence="6" key="2">
    <citation type="submission" date="2025-09" db="UniProtKB">
        <authorList>
            <consortium name="Ensembl"/>
        </authorList>
    </citation>
    <scope>IDENTIFICATION</scope>
</reference>
<keyword evidence="5" id="KW-1133">Transmembrane helix</keyword>
<protein>
    <submittedName>
        <fullName evidence="6">Aryl hydrocarbon receptor interacting protein like 1</fullName>
    </submittedName>
</protein>
<keyword evidence="5" id="KW-0472">Membrane</keyword>
<dbReference type="GO" id="GO:0005634">
    <property type="term" value="C:nucleus"/>
    <property type="evidence" value="ECO:0007669"/>
    <property type="project" value="UniProtKB-SubCell"/>
</dbReference>
<keyword evidence="4" id="KW-0539">Nucleus</keyword>
<dbReference type="PANTHER" id="PTHR11242">
    <property type="entry name" value="ARYL HYDROCARBON RECEPTOR INTERACTING PROTEIN RELATED"/>
    <property type="match status" value="1"/>
</dbReference>
<evidence type="ECO:0000256" key="1">
    <source>
        <dbReference type="ARBA" id="ARBA00004123"/>
    </source>
</evidence>
<name>A0A674CCV0_SALTR</name>
<evidence type="ECO:0000256" key="5">
    <source>
        <dbReference type="SAM" id="Phobius"/>
    </source>
</evidence>
<evidence type="ECO:0000256" key="4">
    <source>
        <dbReference type="ARBA" id="ARBA00023242"/>
    </source>
</evidence>
<dbReference type="Ensembl" id="ENSSTUT00000086688.1">
    <property type="protein sequence ID" value="ENSSTUP00000081457.1"/>
    <property type="gene ID" value="ENSSTUG00000035837.1"/>
</dbReference>
<dbReference type="PANTHER" id="PTHR11242:SF2">
    <property type="entry name" value="ARYL-HYDROCARBON-INTERACTING PROTEIN-LIKE 1"/>
    <property type="match status" value="1"/>
</dbReference>
<dbReference type="InParanoid" id="A0A674CCV0"/>
<keyword evidence="5" id="KW-0812">Transmembrane</keyword>
<feature type="transmembrane region" description="Helical" evidence="5">
    <location>
        <begin position="17"/>
        <end position="37"/>
    </location>
</feature>
<proteinExistence type="predicted"/>
<evidence type="ECO:0000256" key="3">
    <source>
        <dbReference type="ARBA" id="ARBA00022803"/>
    </source>
</evidence>